<dbReference type="AlphaFoldDB" id="A0A9D4PU62"/>
<feature type="compositionally biased region" description="Basic and acidic residues" evidence="1">
    <location>
        <begin position="131"/>
        <end position="142"/>
    </location>
</feature>
<dbReference type="VEuPathDB" id="VectorBase:RSAN_047668"/>
<feature type="region of interest" description="Disordered" evidence="1">
    <location>
        <begin position="514"/>
        <end position="550"/>
    </location>
</feature>
<keyword evidence="4" id="KW-1185">Reference proteome</keyword>
<dbReference type="VEuPathDB" id="VectorBase:RSAN_040001"/>
<dbReference type="EMBL" id="JABSTV010001250">
    <property type="protein sequence ID" value="KAH7955828.1"/>
    <property type="molecule type" value="Genomic_DNA"/>
</dbReference>
<evidence type="ECO:0000313" key="4">
    <source>
        <dbReference type="Proteomes" id="UP000821837"/>
    </source>
</evidence>
<dbReference type="CDD" id="cd01650">
    <property type="entry name" value="RT_nLTR_like"/>
    <property type="match status" value="1"/>
</dbReference>
<proteinExistence type="predicted"/>
<protein>
    <recommendedName>
        <fullName evidence="2">Reverse transcriptase domain-containing protein</fullName>
    </recommendedName>
</protein>
<organism evidence="3 4">
    <name type="scientific">Rhipicephalus sanguineus</name>
    <name type="common">Brown dog tick</name>
    <name type="synonym">Ixodes sanguineus</name>
    <dbReference type="NCBI Taxonomy" id="34632"/>
    <lineage>
        <taxon>Eukaryota</taxon>
        <taxon>Metazoa</taxon>
        <taxon>Ecdysozoa</taxon>
        <taxon>Arthropoda</taxon>
        <taxon>Chelicerata</taxon>
        <taxon>Arachnida</taxon>
        <taxon>Acari</taxon>
        <taxon>Parasitiformes</taxon>
        <taxon>Ixodida</taxon>
        <taxon>Ixodoidea</taxon>
        <taxon>Ixodidae</taxon>
        <taxon>Rhipicephalinae</taxon>
        <taxon>Rhipicephalus</taxon>
        <taxon>Rhipicephalus</taxon>
    </lineage>
</organism>
<feature type="domain" description="Reverse transcriptase" evidence="2">
    <location>
        <begin position="969"/>
        <end position="1163"/>
    </location>
</feature>
<dbReference type="InterPro" id="IPR000477">
    <property type="entry name" value="RT_dom"/>
</dbReference>
<sequence length="1163" mass="122016">MSTGQYTASTESIQQAALAAQITAATAGRHDPFPPPPADPARRSTRDGHRRSASTSLINFVSLSPLTAAAIRAHDLKQKPHSAPVVDTAGQPTQAQNIVAAALVSTAQAGIPKEPVDFPLPPGSDEEGDMDLSHTRKRNRDDDSSDEEQMALKKLPVPLSSPENHDEDKAKSSDLSAQSGGSTACPPTARSLDGASSATTASTSEAHEGAAQTAPTSLPPVESGGAATAEDSSSDTTALLARSTLTATQDLTASDGDDMEEDIEAEDCAAKRKGTKAAPPTAADFLKTAKARAPARKAKKRSKKVKKATRQQQAPATQGATDSPSSQPPYSPPAGAKAANSSKDTTPAAPPPPAEEYFKEVCSKAASRRARKLASAALPVDSAVVGTGSPRLTLAQVLSSRPGVAAIRVNHQRNIVAADVTTRECLEQLLALTELRGIAVTAKQPADRLTSIGYIHGVDGEPDNASLLSGLQSTLPVLSATREGSTVTLQFAGPVPPQHVKLFLQDPALCSADSVGASATPERPAAGPTVASDADVPNRKGRHASAQDALTQERKIATIMVTSMTALSKRAVRAVVRDEERENPTPRPVVRSYANVARGPARPAASGSTGLDSQRPQPATSPAGRTPANPAAVHGPAASTAVPPSNTTAVVGSVTPKAPHADTPTVPGPAATTPAQNPLDNLAECLLQAMRFACAAFPEGHPLRAICQQAVAVQLSSTQHGWSAYQKRQPGHPGSELRLGPEPDSWVPRTRRYAVVDWRLYRHHLDMAPEHLGIFEAMAGAAEAATTITSAPVNHPAPDLHHLNLKAARRRAERAFLHGMPISGGGKDRGGICQTVSRNKGGSRAWRLLRSLLVGPSTLQPVLSLAIALNNREDTLAEQFADRFAAAVAVQPATVTNQRAPCLPQGHHPAWAADQIEAPCQAPIMAHELNAALSRTKRRSAPGLDGVTYQMLRNLDDNTRQRLLAAMNDIWCSGELPEAWLTAVVVPVLKPGRASSTISSYRAVSLTSCACKLMEAVVLGRLSWIAGALGPERWGPEQQTGFRRHRCTADSIADVVSSMEDARSRGEVTLPVLLDVQSAFDGLPHAAIENALDAMGIEGCLRRFISGFLTGRTLRVRVGRSTSSPRSVMTGVPQGSVLSPLLFSLVLAALPAVIPVDNTHPTQ</sequence>
<feature type="region of interest" description="Disordered" evidence="1">
    <location>
        <begin position="19"/>
        <end position="53"/>
    </location>
</feature>
<feature type="compositionally biased region" description="Basic residues" evidence="1">
    <location>
        <begin position="289"/>
        <end position="309"/>
    </location>
</feature>
<dbReference type="InterPro" id="IPR043502">
    <property type="entry name" value="DNA/RNA_pol_sf"/>
</dbReference>
<evidence type="ECO:0000313" key="3">
    <source>
        <dbReference type="EMBL" id="KAH7955828.1"/>
    </source>
</evidence>
<dbReference type="Proteomes" id="UP000821837">
    <property type="component" value="Unassembled WGS sequence"/>
</dbReference>
<gene>
    <name evidence="3" type="ORF">HPB52_004072</name>
</gene>
<feature type="compositionally biased region" description="Low complexity" evidence="1">
    <location>
        <begin position="194"/>
        <end position="204"/>
    </location>
</feature>
<dbReference type="PROSITE" id="PS50878">
    <property type="entry name" value="RT_POL"/>
    <property type="match status" value="1"/>
</dbReference>
<dbReference type="VEuPathDB" id="VectorBase:RSAN_057049"/>
<feature type="compositionally biased region" description="Basic and acidic residues" evidence="1">
    <location>
        <begin position="163"/>
        <end position="172"/>
    </location>
</feature>
<feature type="region of interest" description="Disordered" evidence="1">
    <location>
        <begin position="724"/>
        <end position="743"/>
    </location>
</feature>
<feature type="compositionally biased region" description="Low complexity" evidence="1">
    <location>
        <begin position="661"/>
        <end position="675"/>
    </location>
</feature>
<accession>A0A9D4PU62</accession>
<reference evidence="3" key="2">
    <citation type="submission" date="2021-09" db="EMBL/GenBank/DDBJ databases">
        <authorList>
            <person name="Jia N."/>
            <person name="Wang J."/>
            <person name="Shi W."/>
            <person name="Du L."/>
            <person name="Sun Y."/>
            <person name="Zhan W."/>
            <person name="Jiang J."/>
            <person name="Wang Q."/>
            <person name="Zhang B."/>
            <person name="Ji P."/>
            <person name="Sakyi L.B."/>
            <person name="Cui X."/>
            <person name="Yuan T."/>
            <person name="Jiang B."/>
            <person name="Yang W."/>
            <person name="Lam T.T.-Y."/>
            <person name="Chang Q."/>
            <person name="Ding S."/>
            <person name="Wang X."/>
            <person name="Zhu J."/>
            <person name="Ruan X."/>
            <person name="Zhao L."/>
            <person name="Wei J."/>
            <person name="Que T."/>
            <person name="Du C."/>
            <person name="Cheng J."/>
            <person name="Dai P."/>
            <person name="Han X."/>
            <person name="Huang E."/>
            <person name="Gao Y."/>
            <person name="Liu J."/>
            <person name="Shao H."/>
            <person name="Ye R."/>
            <person name="Li L."/>
            <person name="Wei W."/>
            <person name="Wang X."/>
            <person name="Wang C."/>
            <person name="Huo Q."/>
            <person name="Li W."/>
            <person name="Guo W."/>
            <person name="Chen H."/>
            <person name="Chen S."/>
            <person name="Zhou L."/>
            <person name="Zhou L."/>
            <person name="Ni X."/>
            <person name="Tian J."/>
            <person name="Zhou Y."/>
            <person name="Sheng Y."/>
            <person name="Liu T."/>
            <person name="Pan Y."/>
            <person name="Xia L."/>
            <person name="Li J."/>
            <person name="Zhao F."/>
            <person name="Cao W."/>
        </authorList>
    </citation>
    <scope>NUCLEOTIDE SEQUENCE</scope>
    <source>
        <strain evidence="3">Rsan-2018</strain>
        <tissue evidence="3">Larvae</tissue>
    </source>
</reference>
<feature type="compositionally biased region" description="Polar residues" evidence="1">
    <location>
        <begin position="173"/>
        <end position="182"/>
    </location>
</feature>
<feature type="compositionally biased region" description="Basic and acidic residues" evidence="1">
    <location>
        <begin position="575"/>
        <end position="584"/>
    </location>
</feature>
<dbReference type="GO" id="GO:0071897">
    <property type="term" value="P:DNA biosynthetic process"/>
    <property type="evidence" value="ECO:0007669"/>
    <property type="project" value="UniProtKB-ARBA"/>
</dbReference>
<evidence type="ECO:0000256" key="1">
    <source>
        <dbReference type="SAM" id="MobiDB-lite"/>
    </source>
</evidence>
<feature type="compositionally biased region" description="Low complexity" evidence="1">
    <location>
        <begin position="234"/>
        <end position="248"/>
    </location>
</feature>
<dbReference type="PANTHER" id="PTHR19446">
    <property type="entry name" value="REVERSE TRANSCRIPTASES"/>
    <property type="match status" value="1"/>
</dbReference>
<comment type="caution">
    <text evidence="3">The sequence shown here is derived from an EMBL/GenBank/DDBJ whole genome shotgun (WGS) entry which is preliminary data.</text>
</comment>
<name>A0A9D4PU62_RHISA</name>
<feature type="compositionally biased region" description="Polar residues" evidence="1">
    <location>
        <begin position="606"/>
        <end position="620"/>
    </location>
</feature>
<feature type="compositionally biased region" description="Polar residues" evidence="1">
    <location>
        <begin position="311"/>
        <end position="322"/>
    </location>
</feature>
<dbReference type="SUPFAM" id="SSF56672">
    <property type="entry name" value="DNA/RNA polymerases"/>
    <property type="match status" value="1"/>
</dbReference>
<feature type="compositionally biased region" description="Acidic residues" evidence="1">
    <location>
        <begin position="255"/>
        <end position="267"/>
    </location>
</feature>
<feature type="region of interest" description="Disordered" evidence="1">
    <location>
        <begin position="112"/>
        <end position="355"/>
    </location>
</feature>
<evidence type="ECO:0000259" key="2">
    <source>
        <dbReference type="PROSITE" id="PS50878"/>
    </source>
</evidence>
<feature type="region of interest" description="Disordered" evidence="1">
    <location>
        <begin position="568"/>
        <end position="676"/>
    </location>
</feature>
<dbReference type="Pfam" id="PF00078">
    <property type="entry name" value="RVT_1"/>
    <property type="match status" value="1"/>
</dbReference>
<reference evidence="3" key="1">
    <citation type="journal article" date="2020" name="Cell">
        <title>Large-Scale Comparative Analyses of Tick Genomes Elucidate Their Genetic Diversity and Vector Capacities.</title>
        <authorList>
            <consortium name="Tick Genome and Microbiome Consortium (TIGMIC)"/>
            <person name="Jia N."/>
            <person name="Wang J."/>
            <person name="Shi W."/>
            <person name="Du L."/>
            <person name="Sun Y."/>
            <person name="Zhan W."/>
            <person name="Jiang J.F."/>
            <person name="Wang Q."/>
            <person name="Zhang B."/>
            <person name="Ji P."/>
            <person name="Bell-Sakyi L."/>
            <person name="Cui X.M."/>
            <person name="Yuan T.T."/>
            <person name="Jiang B.G."/>
            <person name="Yang W.F."/>
            <person name="Lam T.T."/>
            <person name="Chang Q.C."/>
            <person name="Ding S.J."/>
            <person name="Wang X.J."/>
            <person name="Zhu J.G."/>
            <person name="Ruan X.D."/>
            <person name="Zhao L."/>
            <person name="Wei J.T."/>
            <person name="Ye R.Z."/>
            <person name="Que T.C."/>
            <person name="Du C.H."/>
            <person name="Zhou Y.H."/>
            <person name="Cheng J.X."/>
            <person name="Dai P.F."/>
            <person name="Guo W.B."/>
            <person name="Han X.H."/>
            <person name="Huang E.J."/>
            <person name="Li L.F."/>
            <person name="Wei W."/>
            <person name="Gao Y.C."/>
            <person name="Liu J.Z."/>
            <person name="Shao H.Z."/>
            <person name="Wang X."/>
            <person name="Wang C.C."/>
            <person name="Yang T.C."/>
            <person name="Huo Q.B."/>
            <person name="Li W."/>
            <person name="Chen H.Y."/>
            <person name="Chen S.E."/>
            <person name="Zhou L.G."/>
            <person name="Ni X.B."/>
            <person name="Tian J.H."/>
            <person name="Sheng Y."/>
            <person name="Liu T."/>
            <person name="Pan Y.S."/>
            <person name="Xia L.Y."/>
            <person name="Li J."/>
            <person name="Zhao F."/>
            <person name="Cao W.C."/>
        </authorList>
    </citation>
    <scope>NUCLEOTIDE SEQUENCE</scope>
    <source>
        <strain evidence="3">Rsan-2018</strain>
    </source>
</reference>